<dbReference type="EMBL" id="AEPE02000003">
    <property type="protein sequence ID" value="EFZ37585.1"/>
    <property type="molecule type" value="Genomic_DNA"/>
</dbReference>
<accession>E7RPE2</accession>
<dbReference type="HOGENOM" id="CLU_3187421_0_0_10"/>
<organism evidence="1 2">
    <name type="scientific">Hoylesella oralis ATCC 33269</name>
    <dbReference type="NCBI Taxonomy" id="873533"/>
    <lineage>
        <taxon>Bacteria</taxon>
        <taxon>Pseudomonadati</taxon>
        <taxon>Bacteroidota</taxon>
        <taxon>Bacteroidia</taxon>
        <taxon>Bacteroidales</taxon>
        <taxon>Prevotellaceae</taxon>
        <taxon>Hoylesella</taxon>
    </lineage>
</organism>
<gene>
    <name evidence="1" type="ORF">HMPREF0663_11043</name>
</gene>
<sequence>MFDFRAKCCIFANSFIALLGGGKNRLYVGQLLCRVTYCKGNLKKRR</sequence>
<proteinExistence type="predicted"/>
<comment type="caution">
    <text evidence="1">The sequence shown here is derived from an EMBL/GenBank/DDBJ whole genome shotgun (WGS) entry which is preliminary data.</text>
</comment>
<reference evidence="1" key="1">
    <citation type="submission" date="2011-01" db="EMBL/GenBank/DDBJ databases">
        <authorList>
            <person name="Muzny D."/>
            <person name="Qin X."/>
            <person name="Buhay C."/>
            <person name="Dugan-Rocha S."/>
            <person name="Ding Y."/>
            <person name="Chen G."/>
            <person name="Hawes A."/>
            <person name="Holder M."/>
            <person name="Jhangiani S."/>
            <person name="Johnson A."/>
            <person name="Khan Z."/>
            <person name="Li Z."/>
            <person name="Liu W."/>
            <person name="Liu X."/>
            <person name="Perez L."/>
            <person name="Shen H."/>
            <person name="Wang Q."/>
            <person name="Watt J."/>
            <person name="Xi L."/>
            <person name="Xin Y."/>
            <person name="Zhou J."/>
            <person name="Deng J."/>
            <person name="Jiang H."/>
            <person name="Liu Y."/>
            <person name="Qu J."/>
            <person name="Song X.-Z."/>
            <person name="Zhang L."/>
            <person name="Villasana D."/>
            <person name="Johnson A."/>
            <person name="Liu J."/>
            <person name="Liyanage D."/>
            <person name="Lorensuhewa L."/>
            <person name="Robinson T."/>
            <person name="Song A."/>
            <person name="Song B.-B."/>
            <person name="Dinh H."/>
            <person name="Thornton R."/>
            <person name="Coyle M."/>
            <person name="Francisco L."/>
            <person name="Jackson L."/>
            <person name="Javaid M."/>
            <person name="Korchina V."/>
            <person name="Kovar C."/>
            <person name="Mata R."/>
            <person name="Mathew T."/>
            <person name="Ngo R."/>
            <person name="Nguyen L."/>
            <person name="Nguyen N."/>
            <person name="Okwuonu G."/>
            <person name="Ongeri F."/>
            <person name="Pham C."/>
            <person name="Simmons D."/>
            <person name="Wilczek-Boney K."/>
            <person name="Hale W."/>
            <person name="Jakkamsetti A."/>
            <person name="Pham P."/>
            <person name="Ruth R."/>
            <person name="San Lucas F."/>
            <person name="Warren J."/>
            <person name="Zhang J."/>
            <person name="Zhao Z."/>
            <person name="Zhou C."/>
            <person name="Zhu D."/>
            <person name="Lee S."/>
            <person name="Bess C."/>
            <person name="Blankenburg K."/>
            <person name="Forbes L."/>
            <person name="Fu Q."/>
            <person name="Gubbala S."/>
            <person name="Hirani K."/>
            <person name="Jayaseelan J.C."/>
            <person name="Lara F."/>
            <person name="Munidasa M."/>
            <person name="Palculict T."/>
            <person name="Patil S."/>
            <person name="Pu L.-L."/>
            <person name="Saada N."/>
            <person name="Tang L."/>
            <person name="Weissenberger G."/>
            <person name="Zhu Y."/>
            <person name="Hemphill L."/>
            <person name="Shang Y."/>
            <person name="Youmans B."/>
            <person name="Ayvaz T."/>
            <person name="Ross M."/>
            <person name="Santibanez J."/>
            <person name="Aqrawi P."/>
            <person name="Gross S."/>
            <person name="Joshi V."/>
            <person name="Fowler G."/>
            <person name="Nazareth L."/>
            <person name="Reid J."/>
            <person name="Worley K."/>
            <person name="Petrosino J."/>
            <person name="Highlander S."/>
            <person name="Gibbs R."/>
        </authorList>
    </citation>
    <scope>NUCLEOTIDE SEQUENCE [LARGE SCALE GENOMIC DNA]</scope>
    <source>
        <strain evidence="1">ATCC 33269</strain>
    </source>
</reference>
<name>E7RPE2_9BACT</name>
<evidence type="ECO:0000313" key="2">
    <source>
        <dbReference type="Proteomes" id="UP000005580"/>
    </source>
</evidence>
<keyword evidence="2" id="KW-1185">Reference proteome</keyword>
<dbReference type="Proteomes" id="UP000005580">
    <property type="component" value="Unassembled WGS sequence"/>
</dbReference>
<dbReference type="AlphaFoldDB" id="E7RPE2"/>
<evidence type="ECO:0000313" key="1">
    <source>
        <dbReference type="EMBL" id="EFZ37585.1"/>
    </source>
</evidence>
<protein>
    <submittedName>
        <fullName evidence="1">Uncharacterized protein</fullName>
    </submittedName>
</protein>